<evidence type="ECO:0000313" key="1">
    <source>
        <dbReference type="EMBL" id="KAB0672436.1"/>
    </source>
</evidence>
<evidence type="ECO:0008006" key="3">
    <source>
        <dbReference type="Google" id="ProtNLM"/>
    </source>
</evidence>
<proteinExistence type="predicted"/>
<name>A0ABQ6TTR5_9BACT</name>
<keyword evidence="2" id="KW-1185">Reference proteome</keyword>
<comment type="caution">
    <text evidence="1">The sequence shown here is derived from an EMBL/GenBank/DDBJ whole genome shotgun (WGS) entry which is preliminary data.</text>
</comment>
<organism evidence="1 2">
    <name type="scientific">Oryzomonas sagensis</name>
    <dbReference type="NCBI Taxonomy" id="2603857"/>
    <lineage>
        <taxon>Bacteria</taxon>
        <taxon>Pseudomonadati</taxon>
        <taxon>Thermodesulfobacteriota</taxon>
        <taxon>Desulfuromonadia</taxon>
        <taxon>Geobacterales</taxon>
        <taxon>Geobacteraceae</taxon>
        <taxon>Oryzomonas</taxon>
    </lineage>
</organism>
<dbReference type="RefSeq" id="WP_151156322.1">
    <property type="nucleotide sequence ID" value="NZ_VZRA01000001.1"/>
</dbReference>
<gene>
    <name evidence="1" type="ORF">F6V30_07700</name>
</gene>
<protein>
    <recommendedName>
        <fullName evidence="3">Restriction system protein Mrr-like N-terminal domain-containing protein</fullName>
    </recommendedName>
</protein>
<sequence length="125" mass="14706">MEYARRLLKGKKYTQDSLIPFVVLVIGSFGGVAEKREVDEKMYKILEEEFSDNICHQTVAHDVPRWRHDIAWAKERAKQIYSYVKSAEESGRGIWELTEKGKKYYDELINYLESSTTVIRRKKNA</sequence>
<accession>A0ABQ6TTR5</accession>
<dbReference type="EMBL" id="VZRA01000001">
    <property type="protein sequence ID" value="KAB0672436.1"/>
    <property type="molecule type" value="Genomic_DNA"/>
</dbReference>
<evidence type="ECO:0000313" key="2">
    <source>
        <dbReference type="Proteomes" id="UP000798046"/>
    </source>
</evidence>
<reference evidence="1 2" key="1">
    <citation type="journal article" date="2020" name="Microorganisms">
        <title>Description of Three Novel Members in the Family Geobacteraceae, Oryzomonas japonicum gen. nov., sp. nov., Oryzomonas sagensis sp. nov., and Oryzomonas ruber sp. nov.</title>
        <authorList>
            <person name="Xu Z."/>
            <person name="Masuda Y."/>
            <person name="Hayakawa C."/>
            <person name="Ushijima N."/>
            <person name="Kawano K."/>
            <person name="Shiratori Y."/>
            <person name="Senoo K."/>
            <person name="Itoh H."/>
        </authorList>
    </citation>
    <scope>NUCLEOTIDE SEQUENCE [LARGE SCALE GENOMIC DNA]</scope>
    <source>
        <strain evidence="1 2">Red100</strain>
    </source>
</reference>
<dbReference type="Proteomes" id="UP000798046">
    <property type="component" value="Unassembled WGS sequence"/>
</dbReference>